<dbReference type="AlphaFoldDB" id="A0A7C4AT54"/>
<reference evidence="5" key="1">
    <citation type="journal article" date="2020" name="mSystems">
        <title>Genome- and Community-Level Interaction Insights into Carbon Utilization and Element Cycling Functions of Hydrothermarchaeota in Hydrothermal Sediment.</title>
        <authorList>
            <person name="Zhou Z."/>
            <person name="Liu Y."/>
            <person name="Xu W."/>
            <person name="Pan J."/>
            <person name="Luo Z.H."/>
            <person name="Li M."/>
        </authorList>
    </citation>
    <scope>NUCLEOTIDE SEQUENCE [LARGE SCALE GENOMIC DNA]</scope>
    <source>
        <strain evidence="5">SpSt-769</strain>
    </source>
</reference>
<comment type="similarity">
    <text evidence="1">Belongs to the leucine-binding protein family.</text>
</comment>
<dbReference type="InterPro" id="IPR051010">
    <property type="entry name" value="BCAA_transport"/>
</dbReference>
<feature type="domain" description="Leucine-binding protein" evidence="4">
    <location>
        <begin position="23"/>
        <end position="360"/>
    </location>
</feature>
<accession>A0A7C4AT54</accession>
<evidence type="ECO:0000256" key="1">
    <source>
        <dbReference type="ARBA" id="ARBA00010062"/>
    </source>
</evidence>
<evidence type="ECO:0000256" key="2">
    <source>
        <dbReference type="ARBA" id="ARBA00022729"/>
    </source>
</evidence>
<evidence type="ECO:0000256" key="3">
    <source>
        <dbReference type="SAM" id="SignalP"/>
    </source>
</evidence>
<dbReference type="PANTHER" id="PTHR30483">
    <property type="entry name" value="LEUCINE-SPECIFIC-BINDING PROTEIN"/>
    <property type="match status" value="1"/>
</dbReference>
<protein>
    <submittedName>
        <fullName evidence="5">ABC transporter substrate-binding protein</fullName>
    </submittedName>
</protein>
<comment type="caution">
    <text evidence="5">The sequence shown here is derived from an EMBL/GenBank/DDBJ whole genome shotgun (WGS) entry which is preliminary data.</text>
</comment>
<dbReference type="Gene3D" id="3.40.50.2300">
    <property type="match status" value="2"/>
</dbReference>
<dbReference type="EMBL" id="DTGT01000364">
    <property type="protein sequence ID" value="HGH61860.1"/>
    <property type="molecule type" value="Genomic_DNA"/>
</dbReference>
<dbReference type="Pfam" id="PF13458">
    <property type="entry name" value="Peripla_BP_6"/>
    <property type="match status" value="1"/>
</dbReference>
<sequence length="370" mass="40266">MVRFVMLFFCMIALAAPAFGADPIVIGAYMPMTGSVAGFGQMCWSGIEIAKKMEPSVLGRPVEVRLVDTKSEKADSANAVSRLIEKEKVVAILGETISGNTIAGADYAERRKIPMVSPTATNPIVTQGKKYIFRVCFIDTDQGLVGARLALDRLNAKTAALLYDISQDYSVGLASFFKKEFVNHGGKIVSEIKFKTGDRDFTPQLSQIMSLKPDIIYAPIYYTELALIAKQAKEMGLNCPIVAGDGAQAPELIELGGPAVEDIYFTAHFHEDMVATERGKDFLKRFKEETGKALDSFTAMGADAYFVTLNAIQRAGSTDPAKVRDALAQTKDFDGVSGKISLREDGNAIKDIVINKVKDGKFVYVTTIRP</sequence>
<keyword evidence="2 3" id="KW-0732">Signal</keyword>
<dbReference type="PANTHER" id="PTHR30483:SF6">
    <property type="entry name" value="PERIPLASMIC BINDING PROTEIN OF ABC TRANSPORTER FOR NATURAL AMINO ACIDS"/>
    <property type="match status" value="1"/>
</dbReference>
<feature type="signal peptide" evidence="3">
    <location>
        <begin position="1"/>
        <end position="20"/>
    </location>
</feature>
<dbReference type="SUPFAM" id="SSF53822">
    <property type="entry name" value="Periplasmic binding protein-like I"/>
    <property type="match status" value="1"/>
</dbReference>
<evidence type="ECO:0000313" key="5">
    <source>
        <dbReference type="EMBL" id="HGH61860.1"/>
    </source>
</evidence>
<dbReference type="InterPro" id="IPR028081">
    <property type="entry name" value="Leu-bd"/>
</dbReference>
<gene>
    <name evidence="5" type="ORF">ENV54_11250</name>
</gene>
<dbReference type="InterPro" id="IPR028082">
    <property type="entry name" value="Peripla_BP_I"/>
</dbReference>
<proteinExistence type="inferred from homology"/>
<dbReference type="CDD" id="cd06347">
    <property type="entry name" value="PBP1_ABC_LivK_ligand_binding-like"/>
    <property type="match status" value="1"/>
</dbReference>
<feature type="chain" id="PRO_5028439664" evidence="3">
    <location>
        <begin position="21"/>
        <end position="370"/>
    </location>
</feature>
<organism evidence="5">
    <name type="scientific">Desulfomonile tiedjei</name>
    <dbReference type="NCBI Taxonomy" id="2358"/>
    <lineage>
        <taxon>Bacteria</taxon>
        <taxon>Pseudomonadati</taxon>
        <taxon>Thermodesulfobacteriota</taxon>
        <taxon>Desulfomonilia</taxon>
        <taxon>Desulfomonilales</taxon>
        <taxon>Desulfomonilaceae</taxon>
        <taxon>Desulfomonile</taxon>
    </lineage>
</organism>
<evidence type="ECO:0000259" key="4">
    <source>
        <dbReference type="Pfam" id="PF13458"/>
    </source>
</evidence>
<name>A0A7C4AT54_9BACT</name>